<evidence type="ECO:0000256" key="1">
    <source>
        <dbReference type="ARBA" id="ARBA00022737"/>
    </source>
</evidence>
<dbReference type="Pfam" id="PF13499">
    <property type="entry name" value="EF-hand_7"/>
    <property type="match status" value="2"/>
</dbReference>
<proteinExistence type="predicted"/>
<dbReference type="AlphaFoldDB" id="A0A061SFI1"/>
<sequence length="217" mass="23601">MQEALDAMQDRAKILFGKLDTDGSGYLDVLELQSGKGTSGMKLLAVARTAGIPVEFLATVLERGDSDGDGFISQDEFVTWMLESERRLKEAFDRMDLDQSGLLSKDEVNAAMHNLELPCGGGVVKRVIPQSISKLVDEMGVSDTHEVDYEEFRYSVITLARKDLATVNSYWSRCYVAGPYGDGTCDYGAVRSENALGHILAGCLAGLTAKTFTAPLE</sequence>
<keyword evidence="1" id="KW-0677">Repeat</keyword>
<gene>
    <name evidence="4" type="ORF">TSPGSL018_4299</name>
</gene>
<evidence type="ECO:0000259" key="3">
    <source>
        <dbReference type="PROSITE" id="PS50222"/>
    </source>
</evidence>
<protein>
    <submittedName>
        <fullName evidence="4">Calcium-binding mitochondrial carrier protein s-3</fullName>
    </submittedName>
</protein>
<dbReference type="PROSITE" id="PS00018">
    <property type="entry name" value="EF_HAND_1"/>
    <property type="match status" value="2"/>
</dbReference>
<evidence type="ECO:0000313" key="4">
    <source>
        <dbReference type="EMBL" id="JAC83038.1"/>
    </source>
</evidence>
<dbReference type="InterPro" id="IPR018247">
    <property type="entry name" value="EF_Hand_1_Ca_BS"/>
</dbReference>
<dbReference type="InterPro" id="IPR050145">
    <property type="entry name" value="Centrin_CML-like"/>
</dbReference>
<feature type="domain" description="EF-hand" evidence="3">
    <location>
        <begin position="83"/>
        <end position="118"/>
    </location>
</feature>
<accession>A0A061SFI1</accession>
<organism evidence="4">
    <name type="scientific">Tetraselmis sp. GSL018</name>
    <dbReference type="NCBI Taxonomy" id="582737"/>
    <lineage>
        <taxon>Eukaryota</taxon>
        <taxon>Viridiplantae</taxon>
        <taxon>Chlorophyta</taxon>
        <taxon>core chlorophytes</taxon>
        <taxon>Chlorodendrophyceae</taxon>
        <taxon>Chlorodendrales</taxon>
        <taxon>Chlorodendraceae</taxon>
        <taxon>Tetraselmis</taxon>
    </lineage>
</organism>
<dbReference type="Gene3D" id="1.10.238.10">
    <property type="entry name" value="EF-hand"/>
    <property type="match status" value="2"/>
</dbReference>
<dbReference type="SUPFAM" id="SSF47473">
    <property type="entry name" value="EF-hand"/>
    <property type="match status" value="1"/>
</dbReference>
<dbReference type="GO" id="GO:0005509">
    <property type="term" value="F:calcium ion binding"/>
    <property type="evidence" value="ECO:0007669"/>
    <property type="project" value="InterPro"/>
</dbReference>
<dbReference type="PROSITE" id="PS50222">
    <property type="entry name" value="EF_HAND_2"/>
    <property type="match status" value="2"/>
</dbReference>
<feature type="domain" description="EF-hand" evidence="3">
    <location>
        <begin position="7"/>
        <end position="42"/>
    </location>
</feature>
<evidence type="ECO:0000256" key="2">
    <source>
        <dbReference type="ARBA" id="ARBA00022837"/>
    </source>
</evidence>
<reference evidence="4" key="1">
    <citation type="submission" date="2014-05" db="EMBL/GenBank/DDBJ databases">
        <title>The transcriptome of the halophilic microalga Tetraselmis sp. GSL018 isolated from the Great Salt Lake, Utah.</title>
        <authorList>
            <person name="Jinkerson R.E."/>
            <person name="D'Adamo S."/>
            <person name="Posewitz M.C."/>
        </authorList>
    </citation>
    <scope>NUCLEOTIDE SEQUENCE</scope>
    <source>
        <strain evidence="4">GSL018</strain>
    </source>
</reference>
<dbReference type="PANTHER" id="PTHR23050">
    <property type="entry name" value="CALCIUM BINDING PROTEIN"/>
    <property type="match status" value="1"/>
</dbReference>
<dbReference type="InterPro" id="IPR002048">
    <property type="entry name" value="EF_hand_dom"/>
</dbReference>
<dbReference type="CDD" id="cd00051">
    <property type="entry name" value="EFh"/>
    <property type="match status" value="1"/>
</dbReference>
<feature type="non-terminal residue" evidence="4">
    <location>
        <position position="217"/>
    </location>
</feature>
<name>A0A061SFI1_9CHLO</name>
<keyword evidence="2" id="KW-0106">Calcium</keyword>
<dbReference type="InterPro" id="IPR011992">
    <property type="entry name" value="EF-hand-dom_pair"/>
</dbReference>
<dbReference type="EMBL" id="GBEZ01001981">
    <property type="protein sequence ID" value="JAC83038.1"/>
    <property type="molecule type" value="Transcribed_RNA"/>
</dbReference>
<dbReference type="SMART" id="SM00054">
    <property type="entry name" value="EFh"/>
    <property type="match status" value="3"/>
</dbReference>